<name>A0A0G3EAH6_9BACT</name>
<feature type="region of interest" description="Disordered" evidence="1">
    <location>
        <begin position="214"/>
        <end position="243"/>
    </location>
</feature>
<organism evidence="3 4">
    <name type="scientific">Kiritimatiella glycovorans</name>
    <dbReference type="NCBI Taxonomy" id="1307763"/>
    <lineage>
        <taxon>Bacteria</taxon>
        <taxon>Pseudomonadati</taxon>
        <taxon>Kiritimatiellota</taxon>
        <taxon>Kiritimatiellia</taxon>
        <taxon>Kiritimatiellales</taxon>
        <taxon>Kiritimatiellaceae</taxon>
        <taxon>Kiritimatiella</taxon>
    </lineage>
</organism>
<evidence type="ECO:0000313" key="4">
    <source>
        <dbReference type="Proteomes" id="UP000035268"/>
    </source>
</evidence>
<feature type="chain" id="PRO_5005183877" evidence="2">
    <location>
        <begin position="22"/>
        <end position="243"/>
    </location>
</feature>
<evidence type="ECO:0000256" key="2">
    <source>
        <dbReference type="SAM" id="SignalP"/>
    </source>
</evidence>
<keyword evidence="2" id="KW-0732">Signal</keyword>
<feature type="signal peptide" evidence="2">
    <location>
        <begin position="1"/>
        <end position="21"/>
    </location>
</feature>
<gene>
    <name evidence="3" type="ORF">L21SP4_00162</name>
</gene>
<evidence type="ECO:0000313" key="3">
    <source>
        <dbReference type="EMBL" id="AKJ63446.1"/>
    </source>
</evidence>
<proteinExistence type="predicted"/>
<dbReference type="AlphaFoldDB" id="A0A0G3EAH6"/>
<dbReference type="EMBL" id="CP010904">
    <property type="protein sequence ID" value="AKJ63446.1"/>
    <property type="molecule type" value="Genomic_DNA"/>
</dbReference>
<dbReference type="Proteomes" id="UP000035268">
    <property type="component" value="Chromosome"/>
</dbReference>
<protein>
    <submittedName>
        <fullName evidence="3">Uncharacterized protein</fullName>
    </submittedName>
</protein>
<accession>A0A0G3EAH6</accession>
<evidence type="ECO:0000256" key="1">
    <source>
        <dbReference type="SAM" id="MobiDB-lite"/>
    </source>
</evidence>
<dbReference type="KEGG" id="vbl:L21SP4_00162"/>
<keyword evidence="4" id="KW-1185">Reference proteome</keyword>
<dbReference type="RefSeq" id="WP_052880873.1">
    <property type="nucleotide sequence ID" value="NZ_CP010904.1"/>
</dbReference>
<feature type="compositionally biased region" description="Low complexity" evidence="1">
    <location>
        <begin position="214"/>
        <end position="232"/>
    </location>
</feature>
<sequence length="243" mass="27167" precursor="true">MKCGFKILMIAAACLTYAGHADPNVDAPPSVEEIRSINQRKNTIKTMLPEFPRRFLKPLFLDRDGLEIRGVSIPESRLRSALDVLPGENIIGTLRFRSGHAIFTTHSVYLVGDNTLRSLLGMRVVEYDITSNYAGFKPLFDFLNDFYYCITYRELSRFEKLDEEYEIDMDPPKSFHCVKVAGEVIPSNNMRLNTFFERIYRFHEYGTNMAPATAASTGSANGTNAGAGLTTNRVPGNAGGYSP</sequence>
<reference evidence="3 4" key="2">
    <citation type="journal article" date="2016" name="ISME J.">
        <title>Characterization of the first cultured representative of Verrucomicrobia subdivision 5 indicates the proposal of a novel phylum.</title>
        <authorList>
            <person name="Spring S."/>
            <person name="Bunk B."/>
            <person name="Sproer C."/>
            <person name="Schumann P."/>
            <person name="Rohde M."/>
            <person name="Tindall B.J."/>
            <person name="Klenk H.P."/>
        </authorList>
    </citation>
    <scope>NUCLEOTIDE SEQUENCE [LARGE SCALE GENOMIC DNA]</scope>
    <source>
        <strain evidence="3 4">L21-Fru-AB</strain>
    </source>
</reference>
<reference evidence="4" key="1">
    <citation type="submission" date="2015-02" db="EMBL/GenBank/DDBJ databases">
        <title>Description and complete genome sequence of the first cultured representative of the subdivision 5 of the Verrucomicrobia phylum.</title>
        <authorList>
            <person name="Spring S."/>
            <person name="Bunk B."/>
            <person name="Sproer C."/>
            <person name="Klenk H.-P."/>
        </authorList>
    </citation>
    <scope>NUCLEOTIDE SEQUENCE [LARGE SCALE GENOMIC DNA]</scope>
    <source>
        <strain evidence="4">L21-Fru-AB</strain>
    </source>
</reference>